<dbReference type="InterPro" id="IPR032675">
    <property type="entry name" value="LRR_dom_sf"/>
</dbReference>
<name>A0A166FMJ2_9AGAM</name>
<reference evidence="1" key="1">
    <citation type="journal article" date="2016" name="Mol. Biol. Evol.">
        <title>Comparative Genomics of Early-Diverging Mushroom-Forming Fungi Provides Insights into the Origins of Lignocellulose Decay Capabilities.</title>
        <authorList>
            <person name="Nagy L.G."/>
            <person name="Riley R."/>
            <person name="Tritt A."/>
            <person name="Adam C."/>
            <person name="Daum C."/>
            <person name="Floudas D."/>
            <person name="Sun H."/>
            <person name="Yadav J.S."/>
            <person name="Pangilinan J."/>
            <person name="Larsson K.H."/>
            <person name="Matsuura K."/>
            <person name="Barry K."/>
            <person name="Labutti K."/>
            <person name="Kuo R."/>
            <person name="Ohm R.A."/>
            <person name="Bhattacharya S.S."/>
            <person name="Shirouzu T."/>
            <person name="Yoshinaga Y."/>
            <person name="Martin F.M."/>
            <person name="Grigoriev I.V."/>
            <person name="Hibbett D.S."/>
        </authorList>
    </citation>
    <scope>NUCLEOTIDE SEQUENCE [LARGE SCALE GENOMIC DNA]</scope>
    <source>
        <strain evidence="1">CBS 109695</strain>
    </source>
</reference>
<accession>A0A166FMJ2</accession>
<evidence type="ECO:0008006" key="2">
    <source>
        <dbReference type="Google" id="ProtNLM"/>
    </source>
</evidence>
<dbReference type="EMBL" id="KV417587">
    <property type="protein sequence ID" value="KZP16969.1"/>
    <property type="molecule type" value="Genomic_DNA"/>
</dbReference>
<proteinExistence type="predicted"/>
<evidence type="ECO:0000313" key="1">
    <source>
        <dbReference type="EMBL" id="KZP16969.1"/>
    </source>
</evidence>
<sequence>MLIDAVLDRPLPRLRSFGLSPTPGTPERLFASGAPHLTNVELYGVYRGTYQLHVFLPSFSSVISLRLVSISVDTHEEYDSLHGALMSLKELAHLELTFEHFTPPSMSSHIVLPTIQFLHVGAPGHQLYNQIVGHIDAISLKALSLNGWDYEGPEYGPEYDQPHFPSLRHLILTDISTDPSGPYFELEHLARRFPDIERITCHISTVDPCFGIDDILASVPYWLGWPKLHTVAMAASRIPVNADRLLSMIIMLQESGLPMQKLLLPSHFLATREVDSKFEDIVPSTTRIGLLVVESRHGLVRQIQQQLMCSITDLEVKETFVAIHRAVLQSPLVWRDVIRTRWLPPRHQETWLNCQSGGGGCIGSAT</sequence>
<dbReference type="AlphaFoldDB" id="A0A166FMJ2"/>
<organism evidence="1">
    <name type="scientific">Athelia psychrophila</name>
    <dbReference type="NCBI Taxonomy" id="1759441"/>
    <lineage>
        <taxon>Eukaryota</taxon>
        <taxon>Fungi</taxon>
        <taxon>Dikarya</taxon>
        <taxon>Basidiomycota</taxon>
        <taxon>Agaricomycotina</taxon>
        <taxon>Agaricomycetes</taxon>
        <taxon>Agaricomycetidae</taxon>
        <taxon>Atheliales</taxon>
        <taxon>Atheliaceae</taxon>
        <taxon>Athelia</taxon>
    </lineage>
</organism>
<dbReference type="SUPFAM" id="SSF52047">
    <property type="entry name" value="RNI-like"/>
    <property type="match status" value="1"/>
</dbReference>
<gene>
    <name evidence="1" type="ORF">FIBSPDRAFT_974120</name>
</gene>
<dbReference type="Gene3D" id="3.80.10.10">
    <property type="entry name" value="Ribonuclease Inhibitor"/>
    <property type="match status" value="1"/>
</dbReference>
<protein>
    <recommendedName>
        <fullName evidence="2">F-box domain-containing protein</fullName>
    </recommendedName>
</protein>